<dbReference type="InterPro" id="IPR041677">
    <property type="entry name" value="DNA2/NAM7_AAA_11"/>
</dbReference>
<dbReference type="GO" id="GO:0004386">
    <property type="term" value="F:helicase activity"/>
    <property type="evidence" value="ECO:0007669"/>
    <property type="project" value="InterPro"/>
</dbReference>
<dbReference type="InterPro" id="IPR027417">
    <property type="entry name" value="P-loop_NTPase"/>
</dbReference>
<feature type="compositionally biased region" description="Low complexity" evidence="1">
    <location>
        <begin position="181"/>
        <end position="193"/>
    </location>
</feature>
<dbReference type="Gene3D" id="3.40.50.300">
    <property type="entry name" value="P-loop containing nucleotide triphosphate hydrolases"/>
    <property type="match status" value="1"/>
</dbReference>
<feature type="region of interest" description="Disordered" evidence="1">
    <location>
        <begin position="180"/>
        <end position="258"/>
    </location>
</feature>
<feature type="domain" description="DNA2/NAM7 helicase helicase" evidence="2">
    <location>
        <begin position="324"/>
        <end position="434"/>
    </location>
</feature>
<accession>A0A812J746</accession>
<feature type="region of interest" description="Disordered" evidence="1">
    <location>
        <begin position="276"/>
        <end position="301"/>
    </location>
</feature>
<protein>
    <submittedName>
        <fullName evidence="3">Znfx1 protein</fullName>
    </submittedName>
</protein>
<comment type="caution">
    <text evidence="3">The sequence shown here is derived from an EMBL/GenBank/DDBJ whole genome shotgun (WGS) entry which is preliminary data.</text>
</comment>
<feature type="compositionally biased region" description="Basic and acidic residues" evidence="1">
    <location>
        <begin position="205"/>
        <end position="230"/>
    </location>
</feature>
<dbReference type="EMBL" id="CAJNDS010000394">
    <property type="protein sequence ID" value="CAE7201474.1"/>
    <property type="molecule type" value="Genomic_DNA"/>
</dbReference>
<dbReference type="OrthoDB" id="2423195at2759"/>
<evidence type="ECO:0000313" key="3">
    <source>
        <dbReference type="EMBL" id="CAE7201474.1"/>
    </source>
</evidence>
<keyword evidence="4" id="KW-1185">Reference proteome</keyword>
<reference evidence="3" key="1">
    <citation type="submission" date="2021-02" db="EMBL/GenBank/DDBJ databases">
        <authorList>
            <person name="Dougan E. K."/>
            <person name="Rhodes N."/>
            <person name="Thang M."/>
            <person name="Chan C."/>
        </authorList>
    </citation>
    <scope>NUCLEOTIDE SEQUENCE</scope>
</reference>
<evidence type="ECO:0000259" key="2">
    <source>
        <dbReference type="Pfam" id="PF13086"/>
    </source>
</evidence>
<organism evidence="3 4">
    <name type="scientific">Symbiodinium natans</name>
    <dbReference type="NCBI Taxonomy" id="878477"/>
    <lineage>
        <taxon>Eukaryota</taxon>
        <taxon>Sar</taxon>
        <taxon>Alveolata</taxon>
        <taxon>Dinophyceae</taxon>
        <taxon>Suessiales</taxon>
        <taxon>Symbiodiniaceae</taxon>
        <taxon>Symbiodinium</taxon>
    </lineage>
</organism>
<sequence>MQVEDGSWCRKPILPGRLACVEHACQIENCERRKLPAPQHFCEVHACFRCVSLGQVSPSATDDPPRNVCFEHALCYQCNEFALPGKDVCEKHDVKQCQYSWWPWSCRQPAIFGHMYCARHMQSSSYYSYDGWAFDEARAEEPDGDVKENPSRTKTSLYCAGVNRKGKKCQSMAMPGSQFCHAHAPPESHAPPALDAPEISQNTSEDMKPADKVEMGESKTEAEAAFHEDAEFASAGGQSDDDVPQENEPAGRYDNPDEVEEADNIQHLREVYDFEGISEDDSSSEAGQAEEEVPISAEMDDPNLPYLLDSKHWTWELTPEQRWAACESLMARQRDLLLQLIDKIKYQTYFKRKRLHEAEVRASARVYENKSVIGGTIVGCISRLEAIRSTNPFAIVVEEASEVLEPLLFSCFCQSTLKLEMIGDHLQLQPSIMQKFAFERLNSVNAARLSMQRAEEVP</sequence>
<gene>
    <name evidence="3" type="primary">Znfx1</name>
    <name evidence="3" type="ORF">SNAT2548_LOCUS6040</name>
</gene>
<name>A0A812J746_9DINO</name>
<evidence type="ECO:0000256" key="1">
    <source>
        <dbReference type="SAM" id="MobiDB-lite"/>
    </source>
</evidence>
<dbReference type="AlphaFoldDB" id="A0A812J746"/>
<dbReference type="Pfam" id="PF13086">
    <property type="entry name" value="AAA_11"/>
    <property type="match status" value="1"/>
</dbReference>
<proteinExistence type="predicted"/>
<dbReference type="Proteomes" id="UP000604046">
    <property type="component" value="Unassembled WGS sequence"/>
</dbReference>
<evidence type="ECO:0000313" key="4">
    <source>
        <dbReference type="Proteomes" id="UP000604046"/>
    </source>
</evidence>